<proteinExistence type="inferred from homology"/>
<keyword evidence="5 8" id="KW-0460">Magnesium</keyword>
<evidence type="ECO:0000313" key="12">
    <source>
        <dbReference type="Proteomes" id="UP001595892"/>
    </source>
</evidence>
<dbReference type="SMART" id="SM00471">
    <property type="entry name" value="HDc"/>
    <property type="match status" value="1"/>
</dbReference>
<comment type="caution">
    <text evidence="8">Lacks conserved residue(s) required for the propagation of feature annotation.</text>
</comment>
<dbReference type="EMBL" id="JBHSGG010000029">
    <property type="protein sequence ID" value="MFC4728494.1"/>
    <property type="molecule type" value="Genomic_DNA"/>
</dbReference>
<dbReference type="InterPro" id="IPR002912">
    <property type="entry name" value="ACT_dom"/>
</dbReference>
<dbReference type="Proteomes" id="UP001595892">
    <property type="component" value="Unassembled WGS sequence"/>
</dbReference>
<comment type="activity regulation">
    <text evidence="8">Uridylyltransferase (UTase) activity is inhibited by glutamine, while glutamine activates uridylyl-removing (UR) activity.</text>
</comment>
<evidence type="ECO:0000259" key="10">
    <source>
        <dbReference type="PROSITE" id="PS51831"/>
    </source>
</evidence>
<evidence type="ECO:0000259" key="9">
    <source>
        <dbReference type="PROSITE" id="PS51671"/>
    </source>
</evidence>
<dbReference type="PIRSF" id="PIRSF006288">
    <property type="entry name" value="PII_uridyltransf"/>
    <property type="match status" value="1"/>
</dbReference>
<dbReference type="CDD" id="cd05401">
    <property type="entry name" value="NT_GlnE_GlnD_like"/>
    <property type="match status" value="1"/>
</dbReference>
<dbReference type="PROSITE" id="PS51831">
    <property type="entry name" value="HD"/>
    <property type="match status" value="1"/>
</dbReference>
<dbReference type="EC" id="3.1.4.-" evidence="8"/>
<dbReference type="InterPro" id="IPR006674">
    <property type="entry name" value="HD_domain"/>
</dbReference>
<dbReference type="InterPro" id="IPR013546">
    <property type="entry name" value="PII_UdlTrfase/GS_AdlTrfase"/>
</dbReference>
<comment type="domain">
    <text evidence="8">Has four distinct domains: an N-terminal nucleotidyltransferase (NT) domain responsible for UTase activity, a central HD domain that encodes UR activity, and two C-terminal ACT domains that seem to have a role in glutamine sensing.</text>
</comment>
<dbReference type="SUPFAM" id="SSF81301">
    <property type="entry name" value="Nucleotidyltransferase"/>
    <property type="match status" value="1"/>
</dbReference>
<evidence type="ECO:0000256" key="1">
    <source>
        <dbReference type="ARBA" id="ARBA00022679"/>
    </source>
</evidence>
<dbReference type="InterPro" id="IPR010043">
    <property type="entry name" value="UTase/UR"/>
</dbReference>
<evidence type="ECO:0000256" key="5">
    <source>
        <dbReference type="ARBA" id="ARBA00022842"/>
    </source>
</evidence>
<sequence>MTAAPAAAADGEAARLAALDDDGAWREAARALLAGADATLVARFEAREDIDALLAARAEAVDSVVRSAWLRCIPAQAPVHLLATGGYGRGELFPHSDVDLLVLADGGSQQACEAGLARFFAQLWDAGLAAGHAVRSLAQCAEVAAGDVTVATALLETRLLAGDPGSLEALAAAIAPDRIWPPRAFFLAKREEQRARHARFDDTAYNLEPNLKDGPGGLRDLQTLLWMARRIAGVERLGALVPLGGLGNDELATLRRERRALSRLRFGLHLVAGRREERLLFDYQKPLAARFGLVDAGRDNLAVEQLMQAFFRSAATVLRLNDRLLQRFEEQLEGPAEETALEDGFAAQRGYLVARDPGRLARDPALVMRLFAVWAAHPGLRGLHSHTARVLAEALPDLPAYTEAGPAVREAFMALLRGPAAVATLARMARTGVLGRYLPAFGQVSGRMQYDLFHVYTVDQHTLAVLRNVDGFGRAERDPRFAFAQEVRAQLRAPELLLLAVLFHDIAKGRGGDHSELGADDARAFCRAHGLSAGDTELVAWLVLKHLLMSVTAQKQDISDPGVVARFATEIADRERLDYLYLLTLADIAGTSPKLWNAWKDRLLADLYSSTRLALRRGLENPVGAEERIAQTRQAARERLHAEGVDPARVEAVWSEFPEEMFLRWRADEIAWQTRGIIQAPGDRPLALARPHRPGEGLRASALEVFVHTPDRDGLFAALVATLDRLGLNIVQARVLTSRDGMSLDGFRVLVPEGREIAPEDVARTLTGALLRPLDQARPSRRSTPRQLRHFRVPAQIEFSPSRTSGRTLLSLVCTDRPGLLADVTQVLRAHRLRVHDARIATFGERVEDIFQITDERDRAFGDPALQQALREALAARVPGDS</sequence>
<evidence type="ECO:0000256" key="6">
    <source>
        <dbReference type="ARBA" id="ARBA00023268"/>
    </source>
</evidence>
<dbReference type="CDD" id="cd04900">
    <property type="entry name" value="ACT_UUR-like_1"/>
    <property type="match status" value="1"/>
</dbReference>
<evidence type="ECO:0000256" key="7">
    <source>
        <dbReference type="ARBA" id="ARBA00047968"/>
    </source>
</evidence>
<comment type="caution">
    <text evidence="11">The sequence shown here is derived from an EMBL/GenBank/DDBJ whole genome shotgun (WGS) entry which is preliminary data.</text>
</comment>
<feature type="domain" description="ACT" evidence="9">
    <location>
        <begin position="704"/>
        <end position="785"/>
    </location>
</feature>
<dbReference type="EC" id="2.7.7.59" evidence="8"/>
<dbReference type="Pfam" id="PF01966">
    <property type="entry name" value="HD"/>
    <property type="match status" value="1"/>
</dbReference>
<feature type="domain" description="HD" evidence="10">
    <location>
        <begin position="458"/>
        <end position="580"/>
    </location>
</feature>
<comment type="catalytic activity">
    <reaction evidence="7">
        <text>guanosine 3',5'-bis(diphosphate) + H2O = GDP + diphosphate + H(+)</text>
        <dbReference type="Rhea" id="RHEA:14253"/>
        <dbReference type="ChEBI" id="CHEBI:15377"/>
        <dbReference type="ChEBI" id="CHEBI:15378"/>
        <dbReference type="ChEBI" id="CHEBI:33019"/>
        <dbReference type="ChEBI" id="CHEBI:58189"/>
        <dbReference type="ChEBI" id="CHEBI:77828"/>
        <dbReference type="EC" id="3.1.7.2"/>
    </reaction>
</comment>
<comment type="cofactor">
    <cofactor evidence="8">
        <name>Mg(2+)</name>
        <dbReference type="ChEBI" id="CHEBI:18420"/>
    </cofactor>
</comment>
<evidence type="ECO:0000256" key="2">
    <source>
        <dbReference type="ARBA" id="ARBA00022695"/>
    </source>
</evidence>
<dbReference type="PANTHER" id="PTHR47320">
    <property type="entry name" value="BIFUNCTIONAL URIDYLYLTRANSFERASE/URIDYLYL-REMOVING ENZYME"/>
    <property type="match status" value="1"/>
</dbReference>
<evidence type="ECO:0000256" key="4">
    <source>
        <dbReference type="ARBA" id="ARBA00022801"/>
    </source>
</evidence>
<comment type="function">
    <text evidence="8">Modifies, by uridylylation and deuridylylation, the PII regulatory proteins (GlnB and homologs), in response to the nitrogen status of the cell that GlnD senses through the glutamine level. Under low glutamine levels, catalyzes the conversion of the PII proteins and UTP to PII-UMP and PPi, while under higher glutamine levels, GlnD hydrolyzes PII-UMP to PII and UMP (deuridylylation). Thus, controls uridylylation state and activity of the PII proteins, and plays an important role in the regulation of nitrogen metabolism.</text>
</comment>
<dbReference type="Gene3D" id="1.10.3090.10">
    <property type="entry name" value="cca-adding enzyme, domain 2"/>
    <property type="match status" value="1"/>
</dbReference>
<dbReference type="GO" id="GO:0008773">
    <property type="term" value="F:[protein-PII] uridylyltransferase activity"/>
    <property type="evidence" value="ECO:0007669"/>
    <property type="project" value="UniProtKB-EC"/>
</dbReference>
<dbReference type="NCBIfam" id="TIGR01693">
    <property type="entry name" value="UTase_glnD"/>
    <property type="match status" value="1"/>
</dbReference>
<dbReference type="PROSITE" id="PS51671">
    <property type="entry name" value="ACT"/>
    <property type="match status" value="2"/>
</dbReference>
<dbReference type="SUPFAM" id="SSF55021">
    <property type="entry name" value="ACT-like"/>
    <property type="match status" value="2"/>
</dbReference>
<name>A0ABV9NN12_9GAMM</name>
<keyword evidence="6 8" id="KW-0511">Multifunctional enzyme</keyword>
<organism evidence="11 12">
    <name type="scientific">Coralloluteibacterium thermophilum</name>
    <dbReference type="NCBI Taxonomy" id="2707049"/>
    <lineage>
        <taxon>Bacteria</taxon>
        <taxon>Pseudomonadati</taxon>
        <taxon>Pseudomonadota</taxon>
        <taxon>Gammaproteobacteria</taxon>
        <taxon>Lysobacterales</taxon>
        <taxon>Lysobacteraceae</taxon>
        <taxon>Coralloluteibacterium</taxon>
    </lineage>
</organism>
<gene>
    <name evidence="8 11" type="primary">glnD</name>
    <name evidence="11" type="ORF">ACFO3Q_09975</name>
</gene>
<dbReference type="InterPro" id="IPR045865">
    <property type="entry name" value="ACT-like_dom_sf"/>
</dbReference>
<keyword evidence="2 8" id="KW-0548">Nucleotidyltransferase</keyword>
<evidence type="ECO:0000256" key="3">
    <source>
        <dbReference type="ARBA" id="ARBA00022737"/>
    </source>
</evidence>
<feature type="region of interest" description="Uridylyltransferase" evidence="8">
    <location>
        <begin position="1"/>
        <end position="340"/>
    </location>
</feature>
<dbReference type="InterPro" id="IPR003607">
    <property type="entry name" value="HD/PDEase_dom"/>
</dbReference>
<comment type="similarity">
    <text evidence="8">Belongs to the GlnD family.</text>
</comment>
<comment type="catalytic activity">
    <reaction evidence="8">
        <text>[protein-PII]-L-tyrosine + UTP = [protein-PII]-uridylyl-L-tyrosine + diphosphate</text>
        <dbReference type="Rhea" id="RHEA:13673"/>
        <dbReference type="Rhea" id="RHEA-COMP:12147"/>
        <dbReference type="Rhea" id="RHEA-COMP:12148"/>
        <dbReference type="ChEBI" id="CHEBI:33019"/>
        <dbReference type="ChEBI" id="CHEBI:46398"/>
        <dbReference type="ChEBI" id="CHEBI:46858"/>
        <dbReference type="ChEBI" id="CHEBI:90602"/>
        <dbReference type="EC" id="2.7.7.59"/>
    </reaction>
</comment>
<keyword evidence="4 8" id="KW-0378">Hydrolase</keyword>
<evidence type="ECO:0000256" key="8">
    <source>
        <dbReference type="HAMAP-Rule" id="MF_00277"/>
    </source>
</evidence>
<dbReference type="Pfam" id="PF01842">
    <property type="entry name" value="ACT"/>
    <property type="match status" value="1"/>
</dbReference>
<dbReference type="InterPro" id="IPR043519">
    <property type="entry name" value="NT_sf"/>
</dbReference>
<keyword evidence="1 8" id="KW-0808">Transferase</keyword>
<feature type="domain" description="ACT" evidence="9">
    <location>
        <begin position="809"/>
        <end position="882"/>
    </location>
</feature>
<evidence type="ECO:0000313" key="11">
    <source>
        <dbReference type="EMBL" id="MFC4728494.1"/>
    </source>
</evidence>
<dbReference type="RefSeq" id="WP_377004527.1">
    <property type="nucleotide sequence ID" value="NZ_JBHSGG010000029.1"/>
</dbReference>
<dbReference type="CDD" id="cd04899">
    <property type="entry name" value="ACT_ACR-UUR-like_2"/>
    <property type="match status" value="1"/>
</dbReference>
<keyword evidence="12" id="KW-1185">Reference proteome</keyword>
<dbReference type="PANTHER" id="PTHR47320:SF1">
    <property type="entry name" value="BIFUNCTIONAL URIDYLYLTRANSFERASE_URIDYLYL-REMOVING ENZYME"/>
    <property type="match status" value="1"/>
</dbReference>
<keyword evidence="3" id="KW-0677">Repeat</keyword>
<dbReference type="Gene3D" id="3.30.70.260">
    <property type="match status" value="1"/>
</dbReference>
<dbReference type="HAMAP" id="MF_00277">
    <property type="entry name" value="PII_uridylyl_transf"/>
    <property type="match status" value="1"/>
</dbReference>
<dbReference type="SUPFAM" id="SSF109604">
    <property type="entry name" value="HD-domain/PDEase-like"/>
    <property type="match status" value="1"/>
</dbReference>
<accession>A0ABV9NN12</accession>
<comment type="catalytic activity">
    <reaction evidence="8">
        <text>[protein-PII]-uridylyl-L-tyrosine + H2O = [protein-PII]-L-tyrosine + UMP + H(+)</text>
        <dbReference type="Rhea" id="RHEA:48600"/>
        <dbReference type="Rhea" id="RHEA-COMP:12147"/>
        <dbReference type="Rhea" id="RHEA-COMP:12148"/>
        <dbReference type="ChEBI" id="CHEBI:15377"/>
        <dbReference type="ChEBI" id="CHEBI:15378"/>
        <dbReference type="ChEBI" id="CHEBI:46858"/>
        <dbReference type="ChEBI" id="CHEBI:57865"/>
        <dbReference type="ChEBI" id="CHEBI:90602"/>
    </reaction>
</comment>
<protein>
    <recommendedName>
        <fullName evidence="8">Bifunctional uridylyltransferase/uridylyl-removing enzyme</fullName>
        <shortName evidence="8">UTase/UR</shortName>
    </recommendedName>
    <alternativeName>
        <fullName evidence="8">Bifunctional [protein-PII] modification enzyme</fullName>
    </alternativeName>
    <alternativeName>
        <fullName evidence="8">Bifunctional nitrogen sensor protein</fullName>
    </alternativeName>
    <domain>
        <recommendedName>
            <fullName evidence="8">[Protein-PII] uridylyltransferase</fullName>
            <shortName evidence="8">PII uridylyltransferase</shortName>
            <shortName evidence="8">UTase</shortName>
            <ecNumber evidence="8">2.7.7.59</ecNumber>
        </recommendedName>
    </domain>
    <domain>
        <recommendedName>
            <fullName evidence="8">[Protein-PII]-UMP uridylyl-removing enzyme</fullName>
            <shortName evidence="8">UR</shortName>
            <ecNumber evidence="8">3.1.4.-</ecNumber>
        </recommendedName>
    </domain>
</protein>
<dbReference type="CDD" id="cd00077">
    <property type="entry name" value="HDc"/>
    <property type="match status" value="1"/>
</dbReference>
<reference evidence="12" key="1">
    <citation type="journal article" date="2019" name="Int. J. Syst. Evol. Microbiol.">
        <title>The Global Catalogue of Microorganisms (GCM) 10K type strain sequencing project: providing services to taxonomists for standard genome sequencing and annotation.</title>
        <authorList>
            <consortium name="The Broad Institute Genomics Platform"/>
            <consortium name="The Broad Institute Genome Sequencing Center for Infectious Disease"/>
            <person name="Wu L."/>
            <person name="Ma J."/>
        </authorList>
    </citation>
    <scope>NUCLEOTIDE SEQUENCE [LARGE SCALE GENOMIC DNA]</scope>
    <source>
        <strain evidence="12">CGMCC 1.13574</strain>
    </source>
</reference>
<dbReference type="Pfam" id="PF08335">
    <property type="entry name" value="GlnD_UR_UTase"/>
    <property type="match status" value="1"/>
</dbReference>
<dbReference type="SUPFAM" id="SSF81593">
    <property type="entry name" value="Nucleotidyltransferase substrate binding subunit/domain"/>
    <property type="match status" value="1"/>
</dbReference>